<proteinExistence type="predicted"/>
<keyword evidence="2" id="KW-1185">Reference proteome</keyword>
<organismHost>
    <name type="scientific">Erythrocebus patas</name>
    <name type="common">Red guenon</name>
    <name type="synonym">Cercopithecus patas</name>
    <dbReference type="NCBI Taxonomy" id="9538"/>
</organismHost>
<organismHost>
    <name type="scientific">Homo sapiens</name>
    <name type="common">Human</name>
    <dbReference type="NCBI Taxonomy" id="9606"/>
</organismHost>
<dbReference type="SUPFAM" id="SSF50249">
    <property type="entry name" value="Nucleic acid-binding proteins"/>
    <property type="match status" value="1"/>
</dbReference>
<organismHost>
    <name type="scientific">Papio hamadryas</name>
    <name type="common">Hamadryas baboon</name>
    <dbReference type="NCBI Taxonomy" id="9557"/>
</organismHost>
<dbReference type="PIRSF" id="PIRSF003760">
    <property type="entry name" value="VAC_K3L_Serpin_prd"/>
    <property type="match status" value="1"/>
</dbReference>
<name>Q6TUZ8_YMTV5</name>
<sequence>MSRNRSQLAFCYAFPTVGTITKGVVTVEGDSFTVFLPEFGLHALIVNYLSVNVKRAKKLSEKLSGKTVTVQVIRTDKLKGYVDVRHIE</sequence>
<organismHost>
    <name type="scientific">Macaca</name>
    <name type="common">macaques</name>
    <dbReference type="NCBI Taxonomy" id="9539"/>
</organismHost>
<dbReference type="RefSeq" id="NP_938270.1">
    <property type="nucleotide sequence ID" value="NC_005179.1"/>
</dbReference>
<reference evidence="1 2" key="3">
    <citation type="journal article" date="2003" name="Proc. Natl. Acad. Sci. U.S.A.">
        <title>A secreted high-affinity inhibitor of human TNF from Tanapox virus.</title>
        <authorList>
            <person name="Brunetti C.R."/>
            <person name="Paulose-Murphy M."/>
            <person name="Singh R."/>
            <person name="Qin J."/>
            <person name="Barrett J.W."/>
            <person name="Tardivel A."/>
            <person name="Schneider P."/>
            <person name="Essani K."/>
            <person name="McFadden G."/>
        </authorList>
    </citation>
    <scope>NUCLEOTIDE SEQUENCE [LARGE SCALE GENOMIC DNA]</scope>
    <source>
        <strain evidence="2">VR587</strain>
    </source>
</reference>
<dbReference type="EMBL" id="AY386371">
    <property type="protein sequence ID" value="AAR07371.1"/>
    <property type="molecule type" value="Genomic_DNA"/>
</dbReference>
<reference evidence="1 2" key="2">
    <citation type="journal article" date="2003" name="J. Virol.">
        <title>Complete genomic sequence and comparative analysis of the tumorigenic poxvirus Yaba monkey tumor virus.</title>
        <authorList>
            <person name="Brunetti C.R."/>
            <person name="Amano H."/>
            <person name="Ueda Y."/>
            <person name="Qin J."/>
            <person name="Miyamura T."/>
            <person name="Suzuki T."/>
            <person name="Li X."/>
            <person name="Barrett J.W."/>
            <person name="McFadden G."/>
        </authorList>
    </citation>
    <scope>NUCLEOTIDE SEQUENCE [LARGE SCALE GENOMIC DNA]</scope>
    <source>
        <strain evidence="2">VR587</strain>
    </source>
</reference>
<dbReference type="InterPro" id="IPR012340">
    <property type="entry name" value="NA-bd_OB-fold"/>
</dbReference>
<protein>
    <submittedName>
        <fullName evidence="1">12L</fullName>
    </submittedName>
</protein>
<organism evidence="1 2">
    <name type="scientific">Yaba monkey tumor virus (strain VR587)</name>
    <name type="common">YMTV</name>
    <dbReference type="NCBI Taxonomy" id="928314"/>
    <lineage>
        <taxon>Viruses</taxon>
        <taxon>Varidnaviria</taxon>
        <taxon>Bamfordvirae</taxon>
        <taxon>Nucleocytoviricota</taxon>
        <taxon>Pokkesviricetes</taxon>
        <taxon>Chitovirales</taxon>
        <taxon>Poxviridae</taxon>
        <taxon>Chordopoxvirinae</taxon>
        <taxon>Yatapoxvirus</taxon>
        <taxon>Yatapoxvirus yabapox</taxon>
        <taxon>Yaba monkey tumor virus</taxon>
    </lineage>
</organism>
<dbReference type="KEGG" id="vg:2943592"/>
<accession>Q6TUZ8</accession>
<dbReference type="Proteomes" id="UP000008596">
    <property type="component" value="Segment"/>
</dbReference>
<dbReference type="Gene3D" id="2.40.50.140">
    <property type="entry name" value="Nucleic acid-binding proteins"/>
    <property type="match status" value="1"/>
</dbReference>
<evidence type="ECO:0000313" key="2">
    <source>
        <dbReference type="Proteomes" id="UP000008596"/>
    </source>
</evidence>
<evidence type="ECO:0000313" key="1">
    <source>
        <dbReference type="EMBL" id="AAR07371.1"/>
    </source>
</evidence>
<dbReference type="InterPro" id="IPR016397">
    <property type="entry name" value="K3-like_poxvir"/>
</dbReference>
<dbReference type="GO" id="GO:0030414">
    <property type="term" value="F:peptidase inhibitor activity"/>
    <property type="evidence" value="ECO:0007669"/>
    <property type="project" value="InterPro"/>
</dbReference>
<dbReference type="SMR" id="Q6TUZ8"/>
<reference evidence="1 2" key="1">
    <citation type="journal article" date="1995" name="J. Gen. Virol.">
        <title>Identification and characterization of the thymidine kinase gene of Yaba virus.</title>
        <authorList>
            <person name="Amano H."/>
            <person name="Ueda Y."/>
            <person name="Miyamura T."/>
        </authorList>
    </citation>
    <scope>NUCLEOTIDE SEQUENCE [LARGE SCALE GENOMIC DNA]</scope>
    <source>
        <strain evidence="2">VR587</strain>
    </source>
</reference>
<dbReference type="GeneID" id="2943592"/>